<accession>A0A2G9U956</accession>
<proteinExistence type="predicted"/>
<keyword evidence="1" id="KW-1133">Transmembrane helix</keyword>
<dbReference type="Proteomes" id="UP000230423">
    <property type="component" value="Unassembled WGS sequence"/>
</dbReference>
<keyword evidence="1" id="KW-0472">Membrane</keyword>
<organism evidence="2 3">
    <name type="scientific">Teladorsagia circumcincta</name>
    <name type="common">Brown stomach worm</name>
    <name type="synonym">Ostertagia circumcincta</name>
    <dbReference type="NCBI Taxonomy" id="45464"/>
    <lineage>
        <taxon>Eukaryota</taxon>
        <taxon>Metazoa</taxon>
        <taxon>Ecdysozoa</taxon>
        <taxon>Nematoda</taxon>
        <taxon>Chromadorea</taxon>
        <taxon>Rhabditida</taxon>
        <taxon>Rhabditina</taxon>
        <taxon>Rhabditomorpha</taxon>
        <taxon>Strongyloidea</taxon>
        <taxon>Trichostrongylidae</taxon>
        <taxon>Teladorsagia</taxon>
    </lineage>
</organism>
<reference evidence="2 3" key="1">
    <citation type="submission" date="2015-09" db="EMBL/GenBank/DDBJ databases">
        <title>Draft genome of the parasitic nematode Teladorsagia circumcincta isolate WARC Sus (inbred).</title>
        <authorList>
            <person name="Mitreva M."/>
        </authorList>
    </citation>
    <scope>NUCLEOTIDE SEQUENCE [LARGE SCALE GENOMIC DNA]</scope>
    <source>
        <strain evidence="2 3">S</strain>
    </source>
</reference>
<dbReference type="AlphaFoldDB" id="A0A2G9U956"/>
<evidence type="ECO:0000313" key="2">
    <source>
        <dbReference type="EMBL" id="PIO66242.1"/>
    </source>
</evidence>
<gene>
    <name evidence="2" type="ORF">TELCIR_12049</name>
</gene>
<dbReference type="OrthoDB" id="6251307at2759"/>
<sequence>MHHFRDLPFVSAIVGGLFPGRAIVISGLVLQPFASDSRRTTMDSDGLSASSAMFSHTSVLMCRVLIIEFVLDASFRVYSQQL</sequence>
<protein>
    <recommendedName>
        <fullName evidence="4">Galectin domain-containing protein</fullName>
    </recommendedName>
</protein>
<keyword evidence="1" id="KW-0812">Transmembrane</keyword>
<keyword evidence="3" id="KW-1185">Reference proteome</keyword>
<evidence type="ECO:0008006" key="4">
    <source>
        <dbReference type="Google" id="ProtNLM"/>
    </source>
</evidence>
<dbReference type="EMBL" id="KZ348401">
    <property type="protein sequence ID" value="PIO66242.1"/>
    <property type="molecule type" value="Genomic_DNA"/>
</dbReference>
<feature type="transmembrane region" description="Helical" evidence="1">
    <location>
        <begin position="7"/>
        <end position="33"/>
    </location>
</feature>
<feature type="transmembrane region" description="Helical" evidence="1">
    <location>
        <begin position="53"/>
        <end position="71"/>
    </location>
</feature>
<evidence type="ECO:0000313" key="3">
    <source>
        <dbReference type="Proteomes" id="UP000230423"/>
    </source>
</evidence>
<evidence type="ECO:0000256" key="1">
    <source>
        <dbReference type="SAM" id="Phobius"/>
    </source>
</evidence>
<name>A0A2G9U956_TELCI</name>